<dbReference type="GO" id="GO:0022857">
    <property type="term" value="F:transmembrane transporter activity"/>
    <property type="evidence" value="ECO:0007669"/>
    <property type="project" value="InterPro"/>
</dbReference>
<feature type="transmembrane region" description="Helical" evidence="10">
    <location>
        <begin position="111"/>
        <end position="131"/>
    </location>
</feature>
<feature type="region of interest" description="Disordered" evidence="9">
    <location>
        <begin position="40"/>
        <end position="67"/>
    </location>
</feature>
<feature type="transmembrane region" description="Helical" evidence="10">
    <location>
        <begin position="298"/>
        <end position="317"/>
    </location>
</feature>
<dbReference type="PANTHER" id="PTHR23501:SF158">
    <property type="entry name" value="TRANSPORTER, PUTATIVE (AFU_ORTHOLOGUE AFUA_5G14490)-RELATED"/>
    <property type="match status" value="1"/>
</dbReference>
<dbReference type="CDD" id="cd17502">
    <property type="entry name" value="MFS_Azr1_MDR_like"/>
    <property type="match status" value="1"/>
</dbReference>
<evidence type="ECO:0000256" key="3">
    <source>
        <dbReference type="ARBA" id="ARBA00022692"/>
    </source>
</evidence>
<dbReference type="SUPFAM" id="SSF103473">
    <property type="entry name" value="MFS general substrate transporter"/>
    <property type="match status" value="1"/>
</dbReference>
<feature type="transmembrane region" description="Helical" evidence="10">
    <location>
        <begin position="266"/>
        <end position="286"/>
    </location>
</feature>
<dbReference type="Gene3D" id="1.20.1720.10">
    <property type="entry name" value="Multidrug resistance protein D"/>
    <property type="match status" value="1"/>
</dbReference>
<evidence type="ECO:0000256" key="5">
    <source>
        <dbReference type="ARBA" id="ARBA00023136"/>
    </source>
</evidence>
<feature type="transmembrane region" description="Helical" evidence="10">
    <location>
        <begin position="338"/>
        <end position="357"/>
    </location>
</feature>
<gene>
    <name evidence="12" type="ORF">BDV26DRAFT_29868</name>
</gene>
<feature type="domain" description="Major facilitator superfamily (MFS) profile" evidence="11">
    <location>
        <begin position="78"/>
        <end position="570"/>
    </location>
</feature>
<feature type="transmembrane region" description="Helical" evidence="10">
    <location>
        <begin position="174"/>
        <end position="193"/>
    </location>
</feature>
<feature type="transmembrane region" description="Helical" evidence="10">
    <location>
        <begin position="143"/>
        <end position="162"/>
    </location>
</feature>
<accession>A0A5N7BKG7</accession>
<dbReference type="InterPro" id="IPR036259">
    <property type="entry name" value="MFS_trans_sf"/>
</dbReference>
<organism evidence="12 13">
    <name type="scientific">Aspergillus bertholletiae</name>
    <dbReference type="NCBI Taxonomy" id="1226010"/>
    <lineage>
        <taxon>Eukaryota</taxon>
        <taxon>Fungi</taxon>
        <taxon>Dikarya</taxon>
        <taxon>Ascomycota</taxon>
        <taxon>Pezizomycotina</taxon>
        <taxon>Eurotiomycetes</taxon>
        <taxon>Eurotiomycetidae</taxon>
        <taxon>Eurotiales</taxon>
        <taxon>Aspergillaceae</taxon>
        <taxon>Aspergillus</taxon>
        <taxon>Aspergillus subgen. Circumdati</taxon>
    </lineage>
</organism>
<proteinExistence type="inferred from homology"/>
<reference evidence="12 13" key="1">
    <citation type="submission" date="2019-04" db="EMBL/GenBank/DDBJ databases">
        <title>Friends and foes A comparative genomics studyof 23 Aspergillus species from section Flavi.</title>
        <authorList>
            <consortium name="DOE Joint Genome Institute"/>
            <person name="Kjaerbolling I."/>
            <person name="Vesth T."/>
            <person name="Frisvad J.C."/>
            <person name="Nybo J.L."/>
            <person name="Theobald S."/>
            <person name="Kildgaard S."/>
            <person name="Isbrandt T."/>
            <person name="Kuo A."/>
            <person name="Sato A."/>
            <person name="Lyhne E.K."/>
            <person name="Kogle M.E."/>
            <person name="Wiebenga A."/>
            <person name="Kun R.S."/>
            <person name="Lubbers R.J."/>
            <person name="Makela M.R."/>
            <person name="Barry K."/>
            <person name="Chovatia M."/>
            <person name="Clum A."/>
            <person name="Daum C."/>
            <person name="Haridas S."/>
            <person name="He G."/>
            <person name="LaButti K."/>
            <person name="Lipzen A."/>
            <person name="Mondo S."/>
            <person name="Riley R."/>
            <person name="Salamov A."/>
            <person name="Simmons B.A."/>
            <person name="Magnuson J.K."/>
            <person name="Henrissat B."/>
            <person name="Mortensen U.H."/>
            <person name="Larsen T.O."/>
            <person name="Devries R.P."/>
            <person name="Grigoriev I.V."/>
            <person name="Machida M."/>
            <person name="Baker S.E."/>
            <person name="Andersen M.R."/>
        </authorList>
    </citation>
    <scope>NUCLEOTIDE SEQUENCE [LARGE SCALE GENOMIC DNA]</scope>
    <source>
        <strain evidence="12 13">IBT 29228</strain>
    </source>
</reference>
<feature type="region of interest" description="Disordered" evidence="9">
    <location>
        <begin position="1"/>
        <end position="28"/>
    </location>
</feature>
<dbReference type="PROSITE" id="PS50850">
    <property type="entry name" value="MFS"/>
    <property type="match status" value="1"/>
</dbReference>
<evidence type="ECO:0000256" key="10">
    <source>
        <dbReference type="SAM" id="Phobius"/>
    </source>
</evidence>
<evidence type="ECO:0000256" key="9">
    <source>
        <dbReference type="SAM" id="MobiDB-lite"/>
    </source>
</evidence>
<sequence>MDVMGLPAASPSSGDLAQRPVHTSNDDGLELELGLAEPYAANDPGFEMGQLPASPQDEFPGSESAEDESRSNWRIVAIMLALSLSLFISALDQTIVATATPTISAELHSGSGYVWIGGAYLIANAASANIWANLSDIWGRKPILLAAVAVFFGASIICAKAVNMPMLIAGRGVQGVAGGGLIQLITITISDLFSVRLRSLFLGLIEFIWAIAGALGPIVGGAFTQSVSWRWIFWINLPVCGTAFVLLLLFLDVHNPKTGVLDGIKAVDWFGSFSILGLTVMVLLGLDFGGAAFPWGSPKVICLIVFGSLMSLIFIYSEKRLAKYPLMPLGIFKNRSNMACFIVAFTHGVAFLGQEYYLPLYFQSAQEASPFHSGLLILPYVLAEAALSLAAGLIIHRTGHYLEIVWTGTALVLLGSGLFIDFNASSSLAKIICYQIVAGAGCGLLFFPPLLALQSNVPQDKNAAATATFGFIRNMAMAMSVVLGGVIFQNSMDMRQTNLLATGLSESMVQELTGSEAAANVLVIQSITDTAQRSAVKDAYAWSLRNIWILYTSLGACGLVLSFFITRQHLSVEHVETKTGLKEKQPLAEPQPNEPISAPLS</sequence>
<comment type="function">
    <text evidence="6">Efflux pump; part of the gene cluster that mediates the biosynthesis of dothistromin (DOTH), a polyketide toxin very similar in structure to the aflatoxin precursor, versicolorin B. One function of dotC may be to transport early-stage dothistromin biosynthetic intermediates from the cytoplasm into vacuoles, thereby affecting the rate of dothistromin production.</text>
</comment>
<feature type="transmembrane region" description="Helical" evidence="10">
    <location>
        <begin position="402"/>
        <end position="420"/>
    </location>
</feature>
<feature type="transmembrane region" description="Helical" evidence="10">
    <location>
        <begin position="547"/>
        <end position="565"/>
    </location>
</feature>
<dbReference type="GO" id="GO:0005886">
    <property type="term" value="C:plasma membrane"/>
    <property type="evidence" value="ECO:0007669"/>
    <property type="project" value="TreeGrafter"/>
</dbReference>
<feature type="region of interest" description="Disordered" evidence="9">
    <location>
        <begin position="579"/>
        <end position="601"/>
    </location>
</feature>
<keyword evidence="13" id="KW-1185">Reference proteome</keyword>
<evidence type="ECO:0000256" key="7">
    <source>
        <dbReference type="ARBA" id="ARBA00069956"/>
    </source>
</evidence>
<dbReference type="PANTHER" id="PTHR23501">
    <property type="entry name" value="MAJOR FACILITATOR SUPERFAMILY"/>
    <property type="match status" value="1"/>
</dbReference>
<evidence type="ECO:0000256" key="8">
    <source>
        <dbReference type="ARBA" id="ARBA00083178"/>
    </source>
</evidence>
<dbReference type="OrthoDB" id="10021397at2759"/>
<evidence type="ECO:0000256" key="2">
    <source>
        <dbReference type="ARBA" id="ARBA00007520"/>
    </source>
</evidence>
<dbReference type="GO" id="GO:0005774">
    <property type="term" value="C:vacuolar membrane"/>
    <property type="evidence" value="ECO:0007669"/>
    <property type="project" value="UniProtKB-SubCell"/>
</dbReference>
<comment type="similarity">
    <text evidence="2">Belongs to the major facilitator superfamily. TCR/Tet family.</text>
</comment>
<evidence type="ECO:0000313" key="12">
    <source>
        <dbReference type="EMBL" id="KAE8382253.1"/>
    </source>
</evidence>
<dbReference type="FunFam" id="1.20.1720.10:FF:000014">
    <property type="entry name" value="MFS drug transporter, putative"/>
    <property type="match status" value="1"/>
</dbReference>
<dbReference type="AlphaFoldDB" id="A0A5N7BKG7"/>
<evidence type="ECO:0000256" key="6">
    <source>
        <dbReference type="ARBA" id="ARBA00057269"/>
    </source>
</evidence>
<dbReference type="EMBL" id="ML736164">
    <property type="protein sequence ID" value="KAE8382253.1"/>
    <property type="molecule type" value="Genomic_DNA"/>
</dbReference>
<evidence type="ECO:0000313" key="13">
    <source>
        <dbReference type="Proteomes" id="UP000326198"/>
    </source>
</evidence>
<evidence type="ECO:0000256" key="1">
    <source>
        <dbReference type="ARBA" id="ARBA00004128"/>
    </source>
</evidence>
<dbReference type="Pfam" id="PF07690">
    <property type="entry name" value="MFS_1"/>
    <property type="match status" value="1"/>
</dbReference>
<name>A0A5N7BKG7_9EURO</name>
<evidence type="ECO:0000256" key="4">
    <source>
        <dbReference type="ARBA" id="ARBA00022989"/>
    </source>
</evidence>
<dbReference type="FunFam" id="1.20.1250.20:FF:000196">
    <property type="entry name" value="MFS toxin efflux pump (AflT)"/>
    <property type="match status" value="1"/>
</dbReference>
<feature type="transmembrane region" description="Helical" evidence="10">
    <location>
        <begin position="200"/>
        <end position="219"/>
    </location>
</feature>
<protein>
    <recommendedName>
        <fullName evidence="7">Efflux pump dotC</fullName>
    </recommendedName>
    <alternativeName>
        <fullName evidence="8">Dothistromin biosynthesis protein C</fullName>
    </alternativeName>
</protein>
<feature type="transmembrane region" description="Helical" evidence="10">
    <location>
        <begin position="432"/>
        <end position="453"/>
    </location>
</feature>
<feature type="transmembrane region" description="Helical" evidence="10">
    <location>
        <begin position="465"/>
        <end position="488"/>
    </location>
</feature>
<dbReference type="InterPro" id="IPR011701">
    <property type="entry name" value="MFS"/>
</dbReference>
<keyword evidence="4 10" id="KW-1133">Transmembrane helix</keyword>
<dbReference type="Gene3D" id="1.20.1250.20">
    <property type="entry name" value="MFS general substrate transporter like domains"/>
    <property type="match status" value="1"/>
</dbReference>
<dbReference type="Proteomes" id="UP000326198">
    <property type="component" value="Unassembled WGS sequence"/>
</dbReference>
<evidence type="ECO:0000259" key="11">
    <source>
        <dbReference type="PROSITE" id="PS50850"/>
    </source>
</evidence>
<keyword evidence="3 10" id="KW-0812">Transmembrane</keyword>
<keyword evidence="5 10" id="KW-0472">Membrane</keyword>
<feature type="transmembrane region" description="Helical" evidence="10">
    <location>
        <begin position="73"/>
        <end position="91"/>
    </location>
</feature>
<comment type="subcellular location">
    <subcellularLocation>
        <location evidence="1">Vacuole membrane</location>
        <topology evidence="1">Multi-pass membrane protein</topology>
    </subcellularLocation>
</comment>
<dbReference type="InterPro" id="IPR020846">
    <property type="entry name" value="MFS_dom"/>
</dbReference>
<feature type="transmembrane region" description="Helical" evidence="10">
    <location>
        <begin position="231"/>
        <end position="254"/>
    </location>
</feature>
<feature type="transmembrane region" description="Helical" evidence="10">
    <location>
        <begin position="377"/>
        <end position="395"/>
    </location>
</feature>